<dbReference type="RefSeq" id="WP_075072862.1">
    <property type="nucleotide sequence ID" value="NZ_DF967972.1"/>
</dbReference>
<dbReference type="STRING" id="360412.LARV_01283"/>
<evidence type="ECO:0000256" key="1">
    <source>
        <dbReference type="SAM" id="Phobius"/>
    </source>
</evidence>
<dbReference type="AlphaFoldDB" id="A0A0S7BDS1"/>
<accession>A0A0S7BDS1</accession>
<keyword evidence="1" id="KW-1133">Transmembrane helix</keyword>
<reference evidence="2" key="1">
    <citation type="submission" date="2015-07" db="EMBL/GenBank/DDBJ databases">
        <title>Draft Genome Sequences of Anaerolinea thermolimosa IMO-1, Bellilinea caldifistulae GOMI-1, Leptolinea tardivitalis YMTK-2, Levilinea saccharolytica KIBI-1,Longilinea arvoryzae KOME-1, Previously Described as Members of the Anaerolineaceae (Chloroflexi).</title>
        <authorList>
            <person name="Sekiguchi Y."/>
            <person name="Ohashi A."/>
            <person name="Matsuura N."/>
            <person name="Tourlousse M.D."/>
        </authorList>
    </citation>
    <scope>NUCLEOTIDE SEQUENCE [LARGE SCALE GENOMIC DNA]</scope>
    <source>
        <strain evidence="2">KOME-1</strain>
    </source>
</reference>
<keyword evidence="1" id="KW-0472">Membrane</keyword>
<gene>
    <name evidence="2" type="ORF">LARV_01283</name>
</gene>
<dbReference type="Proteomes" id="UP000055060">
    <property type="component" value="Unassembled WGS sequence"/>
</dbReference>
<keyword evidence="1" id="KW-0812">Transmembrane</keyword>
<keyword evidence="3" id="KW-1185">Reference proteome</keyword>
<protein>
    <submittedName>
        <fullName evidence="2">Uncharacterized protein</fullName>
    </submittedName>
</protein>
<proteinExistence type="predicted"/>
<name>A0A0S7BDS1_9CHLR</name>
<evidence type="ECO:0000313" key="2">
    <source>
        <dbReference type="EMBL" id="GAP13529.1"/>
    </source>
</evidence>
<evidence type="ECO:0000313" key="3">
    <source>
        <dbReference type="Proteomes" id="UP000055060"/>
    </source>
</evidence>
<organism evidence="2">
    <name type="scientific">Longilinea arvoryzae</name>
    <dbReference type="NCBI Taxonomy" id="360412"/>
    <lineage>
        <taxon>Bacteria</taxon>
        <taxon>Bacillati</taxon>
        <taxon>Chloroflexota</taxon>
        <taxon>Anaerolineae</taxon>
        <taxon>Anaerolineales</taxon>
        <taxon>Anaerolineaceae</taxon>
        <taxon>Longilinea</taxon>
    </lineage>
</organism>
<feature type="transmembrane region" description="Helical" evidence="1">
    <location>
        <begin position="36"/>
        <end position="56"/>
    </location>
</feature>
<sequence length="132" mass="14552">MNKKLWSVGMMILITLLAFGADYGKALLKADSGKNFNFTPGILFLLLANFIFLGLFYGVVHATQKDRLALFPSILFMIVGCLLILLEWAPIRSRLLPLPLQTLQVTYGNLTAGLWIVIGVFNLLKPGRQAAG</sequence>
<dbReference type="EMBL" id="DF967972">
    <property type="protein sequence ID" value="GAP13529.1"/>
    <property type="molecule type" value="Genomic_DNA"/>
</dbReference>
<feature type="transmembrane region" description="Helical" evidence="1">
    <location>
        <begin position="106"/>
        <end position="124"/>
    </location>
</feature>
<feature type="transmembrane region" description="Helical" evidence="1">
    <location>
        <begin position="68"/>
        <end position="86"/>
    </location>
</feature>